<dbReference type="InParanoid" id="A0A1I4AFD8"/>
<keyword evidence="1" id="KW-1133">Transmembrane helix</keyword>
<sequence>MTSAPGTQTDRELLRSSGALLLGGFLFTTVVTVLFHPGGNEDVHEDIFARYAASAAWEWVHFAQFVGVLAALSGLIVLYQVLRPLARRLSACAAGTTVATAAVWAVLQAVDGVTLKQAVDAWVAADGPERAIRLGDAEVVRWIEWGLQSYFRVTLGLALLLFGVTIVVTRAVAAWVGWVAALAGLVSVAIGVDVAYSGLESPFQAPAVPAFQVLTLVVGVGVLVSARADHARVAA</sequence>
<feature type="transmembrane region" description="Helical" evidence="1">
    <location>
        <begin position="20"/>
        <end position="39"/>
    </location>
</feature>
<feature type="transmembrane region" description="Helical" evidence="1">
    <location>
        <begin position="208"/>
        <end position="226"/>
    </location>
</feature>
<feature type="transmembrane region" description="Helical" evidence="1">
    <location>
        <begin position="175"/>
        <end position="196"/>
    </location>
</feature>
<keyword evidence="1" id="KW-0812">Transmembrane</keyword>
<reference evidence="3" key="1">
    <citation type="submission" date="2016-10" db="EMBL/GenBank/DDBJ databases">
        <authorList>
            <person name="Varghese N."/>
            <person name="Submissions S."/>
        </authorList>
    </citation>
    <scope>NUCLEOTIDE SEQUENCE [LARGE SCALE GENOMIC DNA]</scope>
    <source>
        <strain evidence="3">DSM 45317</strain>
    </source>
</reference>
<organism evidence="2 3">
    <name type="scientific">Geodermatophilus ruber</name>
    <dbReference type="NCBI Taxonomy" id="504800"/>
    <lineage>
        <taxon>Bacteria</taxon>
        <taxon>Bacillati</taxon>
        <taxon>Actinomycetota</taxon>
        <taxon>Actinomycetes</taxon>
        <taxon>Geodermatophilales</taxon>
        <taxon>Geodermatophilaceae</taxon>
        <taxon>Geodermatophilus</taxon>
    </lineage>
</organism>
<proteinExistence type="predicted"/>
<evidence type="ECO:0000313" key="3">
    <source>
        <dbReference type="Proteomes" id="UP000199152"/>
    </source>
</evidence>
<dbReference type="AlphaFoldDB" id="A0A1I4AFD8"/>
<evidence type="ECO:0000313" key="2">
    <source>
        <dbReference type="EMBL" id="SFK55175.1"/>
    </source>
</evidence>
<feature type="transmembrane region" description="Helical" evidence="1">
    <location>
        <begin position="149"/>
        <end position="168"/>
    </location>
</feature>
<evidence type="ECO:0000256" key="1">
    <source>
        <dbReference type="SAM" id="Phobius"/>
    </source>
</evidence>
<dbReference type="RefSeq" id="WP_091321422.1">
    <property type="nucleotide sequence ID" value="NZ_FOSW01000002.1"/>
</dbReference>
<feature type="transmembrane region" description="Helical" evidence="1">
    <location>
        <begin position="59"/>
        <end position="82"/>
    </location>
</feature>
<accession>A0A1I4AFD8</accession>
<feature type="transmembrane region" description="Helical" evidence="1">
    <location>
        <begin position="89"/>
        <end position="107"/>
    </location>
</feature>
<gene>
    <name evidence="2" type="ORF">SAMN04488085_102215</name>
</gene>
<name>A0A1I4AFD8_9ACTN</name>
<keyword evidence="1" id="KW-0472">Membrane</keyword>
<dbReference type="OrthoDB" id="8019199at2"/>
<dbReference type="EMBL" id="FOSW01000002">
    <property type="protein sequence ID" value="SFK55175.1"/>
    <property type="molecule type" value="Genomic_DNA"/>
</dbReference>
<evidence type="ECO:0008006" key="4">
    <source>
        <dbReference type="Google" id="ProtNLM"/>
    </source>
</evidence>
<dbReference type="Proteomes" id="UP000199152">
    <property type="component" value="Unassembled WGS sequence"/>
</dbReference>
<keyword evidence="3" id="KW-1185">Reference proteome</keyword>
<protein>
    <recommendedName>
        <fullName evidence="4">DUF4386 domain-containing protein</fullName>
    </recommendedName>
</protein>
<dbReference type="STRING" id="504800.SAMN04488085_102215"/>